<dbReference type="AlphaFoldDB" id="A0A1D1UWE0"/>
<reference evidence="2 3" key="1">
    <citation type="journal article" date="2016" name="Nat. Commun.">
        <title>Extremotolerant tardigrade genome and improved radiotolerance of human cultured cells by tardigrade-unique protein.</title>
        <authorList>
            <person name="Hashimoto T."/>
            <person name="Horikawa D.D."/>
            <person name="Saito Y."/>
            <person name="Kuwahara H."/>
            <person name="Kozuka-Hata H."/>
            <person name="Shin-I T."/>
            <person name="Minakuchi Y."/>
            <person name="Ohishi K."/>
            <person name="Motoyama A."/>
            <person name="Aizu T."/>
            <person name="Enomoto A."/>
            <person name="Kondo K."/>
            <person name="Tanaka S."/>
            <person name="Hara Y."/>
            <person name="Koshikawa S."/>
            <person name="Sagara H."/>
            <person name="Miura T."/>
            <person name="Yokobori S."/>
            <person name="Miyagawa K."/>
            <person name="Suzuki Y."/>
            <person name="Kubo T."/>
            <person name="Oyama M."/>
            <person name="Kohara Y."/>
            <person name="Fujiyama A."/>
            <person name="Arakawa K."/>
            <person name="Katayama T."/>
            <person name="Toyoda A."/>
            <person name="Kunieda T."/>
        </authorList>
    </citation>
    <scope>NUCLEOTIDE SEQUENCE [LARGE SCALE GENOMIC DNA]</scope>
    <source>
        <strain evidence="2 3">YOKOZUNA-1</strain>
    </source>
</reference>
<evidence type="ECO:0008006" key="4">
    <source>
        <dbReference type="Google" id="ProtNLM"/>
    </source>
</evidence>
<dbReference type="PANTHER" id="PTHR15887:SF1">
    <property type="entry name" value="TRANSMEMBRANE PROTEIN 69"/>
    <property type="match status" value="1"/>
</dbReference>
<feature type="transmembrane region" description="Helical" evidence="1">
    <location>
        <begin position="205"/>
        <end position="225"/>
    </location>
</feature>
<sequence length="246" mass="26204">MLAARVLRSSVVWSRSNLRHGCLQMLPLSASQLSVTWSRVQSSAAGSASTSSPSQGLVFPTSMKTIKKEVLSATNWLPDIKKGPLPAVVLGAAGLIPFISAPWMCMTVGEFDPAWELSQVAYGACILSFLGGARWGLSLSPIRVPGLSPSWENMGMAVAPAVLSWLSLLMPSPVGILTVGSGLLATGYLDITTAGYPTWYKGLRLVLTAVAVGSMILTLMFHLVLDEKINEKDKHSHAAHKSKGHH</sequence>
<evidence type="ECO:0000256" key="1">
    <source>
        <dbReference type="SAM" id="Phobius"/>
    </source>
</evidence>
<accession>A0A1D1UWE0</accession>
<protein>
    <recommendedName>
        <fullName evidence="4">Transmembrane protein 69</fullName>
    </recommendedName>
</protein>
<keyword evidence="1" id="KW-0812">Transmembrane</keyword>
<name>A0A1D1UWE0_RAMVA</name>
<dbReference type="InterPro" id="IPR021836">
    <property type="entry name" value="DUF3429"/>
</dbReference>
<keyword evidence="1" id="KW-0472">Membrane</keyword>
<feature type="transmembrane region" description="Helical" evidence="1">
    <location>
        <begin position="158"/>
        <end position="185"/>
    </location>
</feature>
<dbReference type="EMBL" id="BDGG01000002">
    <property type="protein sequence ID" value="GAU92775.1"/>
    <property type="molecule type" value="Genomic_DNA"/>
</dbReference>
<dbReference type="Proteomes" id="UP000186922">
    <property type="component" value="Unassembled WGS sequence"/>
</dbReference>
<feature type="transmembrane region" description="Helical" evidence="1">
    <location>
        <begin position="119"/>
        <end position="137"/>
    </location>
</feature>
<comment type="caution">
    <text evidence="2">The sequence shown here is derived from an EMBL/GenBank/DDBJ whole genome shotgun (WGS) entry which is preliminary data.</text>
</comment>
<feature type="transmembrane region" description="Helical" evidence="1">
    <location>
        <begin position="85"/>
        <end position="104"/>
    </location>
</feature>
<dbReference type="Pfam" id="PF11911">
    <property type="entry name" value="DUF3429"/>
    <property type="match status" value="1"/>
</dbReference>
<dbReference type="OrthoDB" id="194289at2759"/>
<keyword evidence="3" id="KW-1185">Reference proteome</keyword>
<dbReference type="PANTHER" id="PTHR15887">
    <property type="entry name" value="TRANSMEMBRANE PROTEIN 69"/>
    <property type="match status" value="1"/>
</dbReference>
<proteinExistence type="predicted"/>
<gene>
    <name evidence="2" type="primary">RvY_04815-1</name>
    <name evidence="2" type="synonym">RvY_04815.1</name>
    <name evidence="2" type="ORF">RvY_04815</name>
</gene>
<evidence type="ECO:0000313" key="3">
    <source>
        <dbReference type="Proteomes" id="UP000186922"/>
    </source>
</evidence>
<organism evidence="2 3">
    <name type="scientific">Ramazzottius varieornatus</name>
    <name type="common">Water bear</name>
    <name type="synonym">Tardigrade</name>
    <dbReference type="NCBI Taxonomy" id="947166"/>
    <lineage>
        <taxon>Eukaryota</taxon>
        <taxon>Metazoa</taxon>
        <taxon>Ecdysozoa</taxon>
        <taxon>Tardigrada</taxon>
        <taxon>Eutardigrada</taxon>
        <taxon>Parachela</taxon>
        <taxon>Hypsibioidea</taxon>
        <taxon>Ramazzottiidae</taxon>
        <taxon>Ramazzottius</taxon>
    </lineage>
</organism>
<evidence type="ECO:0000313" key="2">
    <source>
        <dbReference type="EMBL" id="GAU92775.1"/>
    </source>
</evidence>
<keyword evidence="1" id="KW-1133">Transmembrane helix</keyword>